<dbReference type="Pfam" id="PF14040">
    <property type="entry name" value="DNase_NucA_NucB"/>
    <property type="match status" value="1"/>
</dbReference>
<dbReference type="AlphaFoldDB" id="A0A1G6PCQ8"/>
<reference evidence="3" key="1">
    <citation type="submission" date="2016-10" db="EMBL/GenBank/DDBJ databases">
        <authorList>
            <person name="Varghese N."/>
            <person name="Submissions S."/>
        </authorList>
    </citation>
    <scope>NUCLEOTIDE SEQUENCE [LARGE SCALE GENOMIC DNA]</scope>
    <source>
        <strain evidence="3">IBRC-M 10403</strain>
    </source>
</reference>
<organism evidence="2 3">
    <name type="scientific">Actinokineospora iranica</name>
    <dbReference type="NCBI Taxonomy" id="1271860"/>
    <lineage>
        <taxon>Bacteria</taxon>
        <taxon>Bacillati</taxon>
        <taxon>Actinomycetota</taxon>
        <taxon>Actinomycetes</taxon>
        <taxon>Pseudonocardiales</taxon>
        <taxon>Pseudonocardiaceae</taxon>
        <taxon>Actinokineospora</taxon>
    </lineage>
</organism>
<sequence length="209" mass="21494">MASTKTGMFLPLLVVAGLVAYLGVDQVADTVGDLFGGNDPVIVADDGLQLLVGGDGESTVKQCTPQVALTTRKCGDLKVVPIDAAKMPFISRNIQLAWSDGIPSILTRNSAKQAANRAAACGTFVPKYGGSCDEFSFATTDEGGSGARVEEVPLREQRCQGGAVAGGYAKAGVGQGDRFLVVIANPAKVATKPFTGADDAEEPVEECAV</sequence>
<evidence type="ECO:0000313" key="3">
    <source>
        <dbReference type="Proteomes" id="UP000199501"/>
    </source>
</evidence>
<gene>
    <name evidence="2" type="ORF">SAMN05216174_104199</name>
</gene>
<dbReference type="RefSeq" id="WP_091449862.1">
    <property type="nucleotide sequence ID" value="NZ_FMZZ01000004.1"/>
</dbReference>
<dbReference type="OrthoDB" id="2751008at2"/>
<dbReference type="Proteomes" id="UP000199501">
    <property type="component" value="Unassembled WGS sequence"/>
</dbReference>
<evidence type="ECO:0000313" key="2">
    <source>
        <dbReference type="EMBL" id="SDC77105.1"/>
    </source>
</evidence>
<keyword evidence="3" id="KW-1185">Reference proteome</keyword>
<dbReference type="STRING" id="1271860.SAMN05216174_104199"/>
<name>A0A1G6PCQ8_9PSEU</name>
<accession>A0A1G6PCQ8</accession>
<protein>
    <submittedName>
        <fullName evidence="2">Deoxyribonuclease NucA/NucB</fullName>
    </submittedName>
</protein>
<dbReference type="InterPro" id="IPR029476">
    <property type="entry name" value="DNase_NucA_NucB"/>
</dbReference>
<dbReference type="EMBL" id="FMZZ01000004">
    <property type="protein sequence ID" value="SDC77105.1"/>
    <property type="molecule type" value="Genomic_DNA"/>
</dbReference>
<proteinExistence type="predicted"/>
<feature type="domain" description="Deoxyribonuclease NucA/NucB" evidence="1">
    <location>
        <begin position="114"/>
        <end position="182"/>
    </location>
</feature>
<evidence type="ECO:0000259" key="1">
    <source>
        <dbReference type="Pfam" id="PF14040"/>
    </source>
</evidence>